<dbReference type="EMBL" id="JALPQF010000020">
    <property type="protein sequence ID" value="MCK8482084.1"/>
    <property type="molecule type" value="Genomic_DNA"/>
</dbReference>
<comment type="caution">
    <text evidence="1">The sequence shown here is derived from an EMBL/GenBank/DDBJ whole genome shotgun (WGS) entry which is preliminary data.</text>
</comment>
<keyword evidence="2" id="KW-1185">Reference proteome</keyword>
<gene>
    <name evidence="1" type="ORF">MUY34_15730</name>
</gene>
<sequence length="311" mass="35243">MKTFIPTLTILLGILVSCKNPSVSNDQTLHSTSISEVEDNIETTDAFIPSEAFKSYWYAGEAEISSYKLEQARYGELRDGEAVLVFVTEDFLPEAQVKADQYDKSNTPVLKLNAMKTFTTGIYPYSIMESTFYPVSNTAHAMKVSCSVQEWCGHVYSQLNNRSQFEISSHSYFESEGDANFKLDKAVLENELWTQLRLDPSSLPTGTLNIIPSLAYLRLKHLDTKAYEANVTHTKGQYIIDFKTLDRKLTINYAVAFPHQITSWEVSYKDGYGDNSKMLTTKATLLNTIKSPYWTKNSNADLHLRDTLKLK</sequence>
<name>A0ABT0HCI5_9FLAO</name>
<proteinExistence type="predicted"/>
<accession>A0ABT0HCI5</accession>
<dbReference type="RefSeq" id="WP_248413817.1">
    <property type="nucleotide sequence ID" value="NZ_JALPQF010000020.1"/>
</dbReference>
<protein>
    <submittedName>
        <fullName evidence="1">Septum formation inhibitor Maf</fullName>
    </submittedName>
</protein>
<evidence type="ECO:0000313" key="2">
    <source>
        <dbReference type="Proteomes" id="UP001203687"/>
    </source>
</evidence>
<dbReference type="PROSITE" id="PS51257">
    <property type="entry name" value="PROKAR_LIPOPROTEIN"/>
    <property type="match status" value="1"/>
</dbReference>
<reference evidence="1" key="1">
    <citation type="submission" date="2022-04" db="EMBL/GenBank/DDBJ databases">
        <authorList>
            <person name="Ren T."/>
        </authorList>
    </citation>
    <scope>NUCLEOTIDE SEQUENCE</scope>
    <source>
        <strain evidence="1">F63249</strain>
    </source>
</reference>
<dbReference type="Proteomes" id="UP001203687">
    <property type="component" value="Unassembled WGS sequence"/>
</dbReference>
<evidence type="ECO:0000313" key="1">
    <source>
        <dbReference type="EMBL" id="MCK8482084.1"/>
    </source>
</evidence>
<organism evidence="1 2">
    <name type="scientific">Psychroserpens algicola</name>
    <dbReference type="NCBI Taxonomy" id="1719034"/>
    <lineage>
        <taxon>Bacteria</taxon>
        <taxon>Pseudomonadati</taxon>
        <taxon>Bacteroidota</taxon>
        <taxon>Flavobacteriia</taxon>
        <taxon>Flavobacteriales</taxon>
        <taxon>Flavobacteriaceae</taxon>
        <taxon>Psychroserpens</taxon>
    </lineage>
</organism>